<dbReference type="AlphaFoldDB" id="D7FNS7"/>
<dbReference type="SMART" id="SM00534">
    <property type="entry name" value="MUTSac"/>
    <property type="match status" value="1"/>
</dbReference>
<keyword evidence="1" id="KW-0547">Nucleotide-binding</keyword>
<proteinExistence type="predicted"/>
<evidence type="ECO:0000313" key="7">
    <source>
        <dbReference type="Proteomes" id="UP000002630"/>
    </source>
</evidence>
<dbReference type="PANTHER" id="PTHR48448">
    <property type="entry name" value="MUTL PROTEIN ISOFORM 1"/>
    <property type="match status" value="1"/>
</dbReference>
<feature type="region of interest" description="Disordered" evidence="4">
    <location>
        <begin position="327"/>
        <end position="374"/>
    </location>
</feature>
<reference evidence="6 7" key="1">
    <citation type="journal article" date="2010" name="Nature">
        <title>The Ectocarpus genome and the independent evolution of multicellularity in brown algae.</title>
        <authorList>
            <person name="Cock J.M."/>
            <person name="Sterck L."/>
            <person name="Rouze P."/>
            <person name="Scornet D."/>
            <person name="Allen A.E."/>
            <person name="Amoutzias G."/>
            <person name="Anthouard V."/>
            <person name="Artiguenave F."/>
            <person name="Aury J.M."/>
            <person name="Badger J.H."/>
            <person name="Beszteri B."/>
            <person name="Billiau K."/>
            <person name="Bonnet E."/>
            <person name="Bothwell J.H."/>
            <person name="Bowler C."/>
            <person name="Boyen C."/>
            <person name="Brownlee C."/>
            <person name="Carrano C.J."/>
            <person name="Charrier B."/>
            <person name="Cho G.Y."/>
            <person name="Coelho S.M."/>
            <person name="Collen J."/>
            <person name="Corre E."/>
            <person name="Da Silva C."/>
            <person name="Delage L."/>
            <person name="Delaroque N."/>
            <person name="Dittami S.M."/>
            <person name="Doulbeau S."/>
            <person name="Elias M."/>
            <person name="Farnham G."/>
            <person name="Gachon C.M."/>
            <person name="Gschloessl B."/>
            <person name="Heesch S."/>
            <person name="Jabbari K."/>
            <person name="Jubin C."/>
            <person name="Kawai H."/>
            <person name="Kimura K."/>
            <person name="Kloareg B."/>
            <person name="Kupper F.C."/>
            <person name="Lang D."/>
            <person name="Le Bail A."/>
            <person name="Leblanc C."/>
            <person name="Lerouge P."/>
            <person name="Lohr M."/>
            <person name="Lopez P.J."/>
            <person name="Martens C."/>
            <person name="Maumus F."/>
            <person name="Michel G."/>
            <person name="Miranda-Saavedra D."/>
            <person name="Morales J."/>
            <person name="Moreau H."/>
            <person name="Motomura T."/>
            <person name="Nagasato C."/>
            <person name="Napoli C.A."/>
            <person name="Nelson D.R."/>
            <person name="Nyvall-Collen P."/>
            <person name="Peters A.F."/>
            <person name="Pommier C."/>
            <person name="Potin P."/>
            <person name="Poulain J."/>
            <person name="Quesneville H."/>
            <person name="Read B."/>
            <person name="Rensing S.A."/>
            <person name="Ritter A."/>
            <person name="Rousvoal S."/>
            <person name="Samanta M."/>
            <person name="Samson G."/>
            <person name="Schroeder D.C."/>
            <person name="Segurens B."/>
            <person name="Strittmatter M."/>
            <person name="Tonon T."/>
            <person name="Tregear J.W."/>
            <person name="Valentin K."/>
            <person name="von Dassow P."/>
            <person name="Yamagishi T."/>
            <person name="Van de Peer Y."/>
            <person name="Wincker P."/>
        </authorList>
    </citation>
    <scope>NUCLEOTIDE SEQUENCE [LARGE SCALE GENOMIC DNA]</scope>
    <source>
        <strain evidence="7">Ec32 / CCAP1310/4</strain>
    </source>
</reference>
<sequence length="374" mass="40821">MFFCFFLQVEFRGSLSLEHEATKKAYGLLHRTASELCTAVKEDFPNAAQDLTFDIHNNAIFLTKLPANSNNAATRTSGGGSSSSSRSKRPKGKEAADGNGDGDASPDTKKEKKKPKFLNPHDRNGKLLPKRFTTERVSTALSGYLTAIEETKTAVQSQLQALSDSIVTNNDLPVIAQAAHWSVICQAMEGHVRHALSSGWSLPSLKDLNNPDMSMKVENLVPYWLPRQEAVPNSFDFGGLFLLTAPNMSGKSTLMRAVLACSLLSNAGLFAPCTSAVVPRFDCFFLRTASYDIPAEDKSAFALEMDDVRVMLRDSSDRSLALVDELGKGTSARTTPTTRGGLTPWKTESAPTRSRCRRRRSTTSRPASSPEPRP</sequence>
<dbReference type="EMBL" id="FN648291">
    <property type="protein sequence ID" value="CBJ26088.1"/>
    <property type="molecule type" value="Genomic_DNA"/>
</dbReference>
<keyword evidence="7" id="KW-1185">Reference proteome</keyword>
<accession>D7FNS7</accession>
<evidence type="ECO:0000256" key="4">
    <source>
        <dbReference type="SAM" id="MobiDB-lite"/>
    </source>
</evidence>
<dbReference type="Pfam" id="PF00488">
    <property type="entry name" value="MutS_V"/>
    <property type="match status" value="1"/>
</dbReference>
<dbReference type="Proteomes" id="UP000002630">
    <property type="component" value="Linkage Group LG02"/>
</dbReference>
<evidence type="ECO:0000259" key="5">
    <source>
        <dbReference type="SMART" id="SM00534"/>
    </source>
</evidence>
<dbReference type="GO" id="GO:0030983">
    <property type="term" value="F:mismatched DNA binding"/>
    <property type="evidence" value="ECO:0007669"/>
    <property type="project" value="InterPro"/>
</dbReference>
<dbReference type="eggNOG" id="KOG0217">
    <property type="taxonomic scope" value="Eukaryota"/>
</dbReference>
<dbReference type="OrthoDB" id="189901at2759"/>
<evidence type="ECO:0000256" key="3">
    <source>
        <dbReference type="ARBA" id="ARBA00023125"/>
    </source>
</evidence>
<gene>
    <name evidence="6" type="primary">MSH1A</name>
    <name evidence="6" type="ORF">Esi_0018_0211</name>
</gene>
<organism evidence="6 7">
    <name type="scientific">Ectocarpus siliculosus</name>
    <name type="common">Brown alga</name>
    <name type="synonym">Conferva siliculosa</name>
    <dbReference type="NCBI Taxonomy" id="2880"/>
    <lineage>
        <taxon>Eukaryota</taxon>
        <taxon>Sar</taxon>
        <taxon>Stramenopiles</taxon>
        <taxon>Ochrophyta</taxon>
        <taxon>PX clade</taxon>
        <taxon>Phaeophyceae</taxon>
        <taxon>Ectocarpales</taxon>
        <taxon>Ectocarpaceae</taxon>
        <taxon>Ectocarpus</taxon>
    </lineage>
</organism>
<dbReference type="EMBL" id="FN649727">
    <property type="protein sequence ID" value="CBJ26088.1"/>
    <property type="molecule type" value="Genomic_DNA"/>
</dbReference>
<keyword evidence="2" id="KW-0067">ATP-binding</keyword>
<name>D7FNS7_ECTSI</name>
<evidence type="ECO:0000256" key="1">
    <source>
        <dbReference type="ARBA" id="ARBA00022741"/>
    </source>
</evidence>
<dbReference type="InterPro" id="IPR027417">
    <property type="entry name" value="P-loop_NTPase"/>
</dbReference>
<dbReference type="GO" id="GO:0005524">
    <property type="term" value="F:ATP binding"/>
    <property type="evidence" value="ECO:0007669"/>
    <property type="project" value="UniProtKB-KW"/>
</dbReference>
<feature type="compositionally biased region" description="Low complexity" evidence="4">
    <location>
        <begin position="333"/>
        <end position="353"/>
    </location>
</feature>
<dbReference type="InParanoid" id="D7FNS7"/>
<keyword evidence="3" id="KW-0238">DNA-binding</keyword>
<dbReference type="GO" id="GO:0006298">
    <property type="term" value="P:mismatch repair"/>
    <property type="evidence" value="ECO:0007669"/>
    <property type="project" value="InterPro"/>
</dbReference>
<evidence type="ECO:0000313" key="6">
    <source>
        <dbReference type="EMBL" id="CBJ26088.1"/>
    </source>
</evidence>
<feature type="region of interest" description="Disordered" evidence="4">
    <location>
        <begin position="70"/>
        <end position="129"/>
    </location>
</feature>
<dbReference type="STRING" id="2880.D7FNS7"/>
<dbReference type="InterPro" id="IPR000432">
    <property type="entry name" value="DNA_mismatch_repair_MutS_C"/>
</dbReference>
<dbReference type="Gene3D" id="3.40.50.300">
    <property type="entry name" value="P-loop containing nucleotide triphosphate hydrolases"/>
    <property type="match status" value="1"/>
</dbReference>
<protein>
    <submittedName>
        <fullName evidence="6">MutS protein homolog 1A</fullName>
    </submittedName>
</protein>
<dbReference type="SUPFAM" id="SSF52540">
    <property type="entry name" value="P-loop containing nucleoside triphosphate hydrolases"/>
    <property type="match status" value="1"/>
</dbReference>
<evidence type="ECO:0000256" key="2">
    <source>
        <dbReference type="ARBA" id="ARBA00022840"/>
    </source>
</evidence>
<dbReference type="InterPro" id="IPR053276">
    <property type="entry name" value="MtDNA_mismatch_repair_MutS"/>
</dbReference>
<feature type="domain" description="DNA mismatch repair proteins mutS family" evidence="5">
    <location>
        <begin position="238"/>
        <end position="361"/>
    </location>
</feature>
<dbReference type="PANTHER" id="PTHR48448:SF1">
    <property type="entry name" value="MUTL PROTEIN ISOFORM 1"/>
    <property type="match status" value="1"/>
</dbReference>